<dbReference type="CDD" id="cd09994">
    <property type="entry name" value="HDAC_AcuC_like"/>
    <property type="match status" value="1"/>
</dbReference>
<organism evidence="6 7">
    <name type="scientific">Arthrobacter crusticola</name>
    <dbReference type="NCBI Taxonomy" id="2547960"/>
    <lineage>
        <taxon>Bacteria</taxon>
        <taxon>Bacillati</taxon>
        <taxon>Actinomycetota</taxon>
        <taxon>Actinomycetes</taxon>
        <taxon>Micrococcales</taxon>
        <taxon>Micrococcaceae</taxon>
        <taxon>Arthrobacter</taxon>
    </lineage>
</organism>
<comment type="caution">
    <text evidence="6">The sequence shown here is derived from an EMBL/GenBank/DDBJ whole genome shotgun (WGS) entry which is preliminary data.</text>
</comment>
<evidence type="ECO:0000256" key="3">
    <source>
        <dbReference type="ARBA" id="ARBA00020218"/>
    </source>
</evidence>
<dbReference type="InterPro" id="IPR003085">
    <property type="entry name" value="AcuC"/>
</dbReference>
<dbReference type="InterPro" id="IPR023696">
    <property type="entry name" value="Ureohydrolase_dom_sf"/>
</dbReference>
<evidence type="ECO:0000313" key="6">
    <source>
        <dbReference type="EMBL" id="TDK25906.1"/>
    </source>
</evidence>
<dbReference type="GO" id="GO:0040029">
    <property type="term" value="P:epigenetic regulation of gene expression"/>
    <property type="evidence" value="ECO:0007669"/>
    <property type="project" value="TreeGrafter"/>
</dbReference>
<evidence type="ECO:0000256" key="4">
    <source>
        <dbReference type="ARBA" id="ARBA00022627"/>
    </source>
</evidence>
<dbReference type="UniPathway" id="UPA00040"/>
<feature type="domain" description="Histone deacetylase" evidence="5">
    <location>
        <begin position="10"/>
        <end position="306"/>
    </location>
</feature>
<dbReference type="Proteomes" id="UP000295411">
    <property type="component" value="Unassembled WGS sequence"/>
</dbReference>
<comment type="similarity">
    <text evidence="2">Belongs to the histone deacetylase family.</text>
</comment>
<dbReference type="PRINTS" id="PR01270">
    <property type="entry name" value="HDASUPER"/>
</dbReference>
<sequence length="382" mass="39923">MLAYNFGPHHPMNPARLALTARLAREVGLLDLPTVSVVPPFVAADAELATVHSPAYIAGVRAVSADPDTARPEFGLGTADTPGFAGMHEASARLVGGSLAAADAVVAGTALHAVNFGGGMHHAARSAASGFCIYNDAAACIQRLLDSGVARVLYLDVDAHHGDGTQSIFWNEPRVMTISLHETGMSLFPGTGFANETGGPGAEGTAVNVALPTSAGDAAVLRAFHAVVPQLAEVFAPEVIVSQHGCDSHLADPLTNLRLSVDAQHAMMLGARDLAERLCGGRWISTGGGGYNLANVVPRSWSLLIAVAAGAAVGPSTPVPPAWRDYVRERYGSTPPALMGDGADTWWRSWEVGYDPGDDLDRTVMATRRAVFPLHGLDPWFD</sequence>
<dbReference type="AlphaFoldDB" id="A0A4R5TXI4"/>
<dbReference type="GO" id="GO:0045150">
    <property type="term" value="P:acetoin catabolic process"/>
    <property type="evidence" value="ECO:0007669"/>
    <property type="project" value="UniProtKB-UniPathway"/>
</dbReference>
<evidence type="ECO:0000259" key="5">
    <source>
        <dbReference type="Pfam" id="PF00850"/>
    </source>
</evidence>
<proteinExistence type="inferred from homology"/>
<evidence type="ECO:0000313" key="7">
    <source>
        <dbReference type="Proteomes" id="UP000295411"/>
    </source>
</evidence>
<dbReference type="PANTHER" id="PTHR10625:SF10">
    <property type="entry name" value="HISTONE DEACETYLASE HDAC1"/>
    <property type="match status" value="1"/>
</dbReference>
<gene>
    <name evidence="6" type="ORF">E2F48_09480</name>
</gene>
<dbReference type="Gene3D" id="3.40.800.20">
    <property type="entry name" value="Histone deacetylase domain"/>
    <property type="match status" value="1"/>
</dbReference>
<dbReference type="InterPro" id="IPR023801">
    <property type="entry name" value="His_deacetylse_dom"/>
</dbReference>
<accession>A0A4R5TXI4</accession>
<protein>
    <recommendedName>
        <fullName evidence="3">Acetoin utilization protein AcuC</fullName>
    </recommendedName>
</protein>
<dbReference type="Pfam" id="PF00850">
    <property type="entry name" value="Hist_deacetyl"/>
    <property type="match status" value="1"/>
</dbReference>
<dbReference type="InterPro" id="IPR000286">
    <property type="entry name" value="HDACs"/>
</dbReference>
<name>A0A4R5TXI4_9MICC</name>
<dbReference type="SUPFAM" id="SSF52768">
    <property type="entry name" value="Arginase/deacetylase"/>
    <property type="match status" value="1"/>
</dbReference>
<reference evidence="6 7" key="1">
    <citation type="submission" date="2019-03" db="EMBL/GenBank/DDBJ databases">
        <title>Arthrobacter sp. nov., an bacterium isolated from biocrust in Mu Us Desert.</title>
        <authorList>
            <person name="Lixiong L."/>
        </authorList>
    </citation>
    <scope>NUCLEOTIDE SEQUENCE [LARGE SCALE GENOMIC DNA]</scope>
    <source>
        <strain evidence="6 7">SLN-3</strain>
    </source>
</reference>
<dbReference type="PANTHER" id="PTHR10625">
    <property type="entry name" value="HISTONE DEACETYLASE HDAC1-RELATED"/>
    <property type="match status" value="1"/>
</dbReference>
<dbReference type="GO" id="GO:0004407">
    <property type="term" value="F:histone deacetylase activity"/>
    <property type="evidence" value="ECO:0007669"/>
    <property type="project" value="TreeGrafter"/>
</dbReference>
<dbReference type="InterPro" id="IPR037138">
    <property type="entry name" value="His_deacetylse_dom_sf"/>
</dbReference>
<keyword evidence="4" id="KW-0006">Acetoin catabolism</keyword>
<evidence type="ECO:0000256" key="1">
    <source>
        <dbReference type="ARBA" id="ARBA00005101"/>
    </source>
</evidence>
<dbReference type="OrthoDB" id="9808367at2"/>
<dbReference type="EMBL" id="SMTK01000003">
    <property type="protein sequence ID" value="TDK25906.1"/>
    <property type="molecule type" value="Genomic_DNA"/>
</dbReference>
<evidence type="ECO:0000256" key="2">
    <source>
        <dbReference type="ARBA" id="ARBA00005947"/>
    </source>
</evidence>
<dbReference type="PRINTS" id="PR01272">
    <property type="entry name" value="ACUCPROTEIN"/>
</dbReference>
<comment type="pathway">
    <text evidence="1">Ketone degradation; acetoin degradation.</text>
</comment>
<keyword evidence="7" id="KW-1185">Reference proteome</keyword>